<dbReference type="Proteomes" id="UP000033740">
    <property type="component" value="Unassembled WGS sequence"/>
</dbReference>
<dbReference type="AlphaFoldDB" id="A0A0F0LHU7"/>
<keyword evidence="8" id="KW-1185">Reference proteome</keyword>
<evidence type="ECO:0000259" key="6">
    <source>
        <dbReference type="SMART" id="SM01005"/>
    </source>
</evidence>
<dbReference type="Pfam" id="PF00842">
    <property type="entry name" value="Ala_racemase_C"/>
    <property type="match status" value="1"/>
</dbReference>
<dbReference type="PATRIC" id="fig|582680.6.peg.2770"/>
<dbReference type="InterPro" id="IPR009006">
    <property type="entry name" value="Ala_racemase/Decarboxylase_C"/>
</dbReference>
<dbReference type="InterPro" id="IPR020622">
    <property type="entry name" value="Ala_racemase_pyridoxalP-BS"/>
</dbReference>
<dbReference type="GO" id="GO:0005829">
    <property type="term" value="C:cytosol"/>
    <property type="evidence" value="ECO:0007669"/>
    <property type="project" value="TreeGrafter"/>
</dbReference>
<keyword evidence="2 4" id="KW-0663">Pyridoxal phosphate</keyword>
<keyword evidence="3 7" id="KW-0413">Isomerase</keyword>
<dbReference type="STRING" id="582680.RS86_02701"/>
<dbReference type="Gene3D" id="2.40.37.10">
    <property type="entry name" value="Lyase, Ornithine Decarboxylase, Chain A, domain 1"/>
    <property type="match status" value="1"/>
</dbReference>
<evidence type="ECO:0000256" key="1">
    <source>
        <dbReference type="ARBA" id="ARBA00001933"/>
    </source>
</evidence>
<dbReference type="NCBIfam" id="TIGR00492">
    <property type="entry name" value="alr"/>
    <property type="match status" value="1"/>
</dbReference>
<dbReference type="PANTHER" id="PTHR30511:SF0">
    <property type="entry name" value="ALANINE RACEMASE, CATABOLIC-RELATED"/>
    <property type="match status" value="1"/>
</dbReference>
<dbReference type="GO" id="GO:0030632">
    <property type="term" value="P:D-alanine biosynthetic process"/>
    <property type="evidence" value="ECO:0007669"/>
    <property type="project" value="TreeGrafter"/>
</dbReference>
<dbReference type="InterPro" id="IPR001608">
    <property type="entry name" value="Ala_racemase_N"/>
</dbReference>
<dbReference type="GO" id="GO:0008784">
    <property type="term" value="F:alanine racemase activity"/>
    <property type="evidence" value="ECO:0007669"/>
    <property type="project" value="UniProtKB-EC"/>
</dbReference>
<dbReference type="RefSeq" id="WP_045272759.1">
    <property type="nucleotide sequence ID" value="NZ_JYIX01000037.1"/>
</dbReference>
<evidence type="ECO:0000313" key="7">
    <source>
        <dbReference type="EMBL" id="KJL32229.1"/>
    </source>
</evidence>
<evidence type="ECO:0000256" key="5">
    <source>
        <dbReference type="PIRSR" id="PIRSR600821-52"/>
    </source>
</evidence>
<evidence type="ECO:0000313" key="8">
    <source>
        <dbReference type="Proteomes" id="UP000033740"/>
    </source>
</evidence>
<dbReference type="PANTHER" id="PTHR30511">
    <property type="entry name" value="ALANINE RACEMASE"/>
    <property type="match status" value="1"/>
</dbReference>
<protein>
    <submittedName>
        <fullName evidence="7">Alanine racemase</fullName>
        <ecNumber evidence="7">5.1.1.1</ecNumber>
    </submittedName>
</protein>
<dbReference type="Pfam" id="PF01168">
    <property type="entry name" value="Ala_racemase_N"/>
    <property type="match status" value="1"/>
</dbReference>
<dbReference type="Gene3D" id="3.20.20.10">
    <property type="entry name" value="Alanine racemase"/>
    <property type="match status" value="1"/>
</dbReference>
<evidence type="ECO:0000256" key="3">
    <source>
        <dbReference type="ARBA" id="ARBA00023235"/>
    </source>
</evidence>
<dbReference type="EC" id="5.1.1.1" evidence="7"/>
<accession>A0A0F0LHU7</accession>
<dbReference type="SUPFAM" id="SSF50621">
    <property type="entry name" value="Alanine racemase C-terminal domain-like"/>
    <property type="match status" value="1"/>
</dbReference>
<proteinExistence type="predicted"/>
<dbReference type="PROSITE" id="PS00395">
    <property type="entry name" value="ALANINE_RACEMASE"/>
    <property type="match status" value="1"/>
</dbReference>
<gene>
    <name evidence="7" type="primary">alr_2</name>
    <name evidence="7" type="ORF">RS86_02701</name>
</gene>
<comment type="cofactor">
    <cofactor evidence="1 4">
        <name>pyridoxal 5'-phosphate</name>
        <dbReference type="ChEBI" id="CHEBI:597326"/>
    </cofactor>
</comment>
<dbReference type="SUPFAM" id="SSF51419">
    <property type="entry name" value="PLP-binding barrel"/>
    <property type="match status" value="1"/>
</dbReference>
<feature type="domain" description="Alanine racemase C-terminal" evidence="6">
    <location>
        <begin position="241"/>
        <end position="369"/>
    </location>
</feature>
<dbReference type="SMART" id="SM01005">
    <property type="entry name" value="Ala_racemase_C"/>
    <property type="match status" value="1"/>
</dbReference>
<feature type="binding site" evidence="5">
    <location>
        <position position="310"/>
    </location>
    <ligand>
        <name>substrate</name>
    </ligand>
</feature>
<feature type="binding site" evidence="5">
    <location>
        <position position="136"/>
    </location>
    <ligand>
        <name>substrate</name>
    </ligand>
</feature>
<dbReference type="InterPro" id="IPR011079">
    <property type="entry name" value="Ala_racemase_C"/>
</dbReference>
<name>A0A0F0LHU7_9MICO</name>
<dbReference type="InterPro" id="IPR000821">
    <property type="entry name" value="Ala_racemase"/>
</dbReference>
<evidence type="ECO:0000256" key="4">
    <source>
        <dbReference type="PIRSR" id="PIRSR600821-50"/>
    </source>
</evidence>
<dbReference type="EMBL" id="JYIX01000037">
    <property type="protein sequence ID" value="KJL32229.1"/>
    <property type="molecule type" value="Genomic_DNA"/>
</dbReference>
<dbReference type="PRINTS" id="PR00992">
    <property type="entry name" value="ALARACEMASE"/>
</dbReference>
<comment type="caution">
    <text evidence="7">The sequence shown here is derived from an EMBL/GenBank/DDBJ whole genome shotgun (WGS) entry which is preliminary data.</text>
</comment>
<feature type="modified residue" description="N6-(pyridoxal phosphate)lysine" evidence="4">
    <location>
        <position position="37"/>
    </location>
</feature>
<sequence length="375" mass="39272">MTVGPGWIEVDVDAIAHNVEVVRKTVGSTTPLCGVVKADAYGHGIDLVLPVLMNSGVSTIGVTSNEEASRARELGFRGRIMRLRTALRDEIEDAASAGVEEWAGGLAHAREIDAAAGAVGRRIPVHVSLNSTGLSRDGVDVGDERGRAELAEIGGLTGLRPIGVCSHFPCEDEEDVAAGAEVFRVQSAEAVRLLGGTPGLERHCATSFAALTVASSRFDLVRVGAALYGDTAAPMAGLRPALRLLSRIAAINTYPAGSTVGYDRAHRIPHAARLAVVPLGYADGYHRVLGGRAHALVRGRRVPAVDRLAMNSLVIDVTGVPEARIGDEVVLAGEQDGEAILAQDLEAASGQIAADLYTAWGRLLPRRARAGRESS</sequence>
<evidence type="ECO:0000256" key="2">
    <source>
        <dbReference type="ARBA" id="ARBA00022898"/>
    </source>
</evidence>
<reference evidence="7 8" key="1">
    <citation type="submission" date="2015-02" db="EMBL/GenBank/DDBJ databases">
        <title>Draft genome sequences of ten Microbacterium spp. with emphasis on heavy metal contaminated environments.</title>
        <authorList>
            <person name="Corretto E."/>
        </authorList>
    </citation>
    <scope>NUCLEOTIDE SEQUENCE [LARGE SCALE GENOMIC DNA]</scope>
    <source>
        <strain evidence="7 8">ARN176</strain>
    </source>
</reference>
<dbReference type="InterPro" id="IPR029066">
    <property type="entry name" value="PLP-binding_barrel"/>
</dbReference>
<dbReference type="GO" id="GO:0030170">
    <property type="term" value="F:pyridoxal phosphate binding"/>
    <property type="evidence" value="ECO:0007669"/>
    <property type="project" value="TreeGrafter"/>
</dbReference>
<organism evidence="7 8">
    <name type="scientific">Microbacterium azadirachtae</name>
    <dbReference type="NCBI Taxonomy" id="582680"/>
    <lineage>
        <taxon>Bacteria</taxon>
        <taxon>Bacillati</taxon>
        <taxon>Actinomycetota</taxon>
        <taxon>Actinomycetes</taxon>
        <taxon>Micrococcales</taxon>
        <taxon>Microbacteriaceae</taxon>
        <taxon>Microbacterium</taxon>
    </lineage>
</organism>